<evidence type="ECO:0000256" key="1">
    <source>
        <dbReference type="ARBA" id="ARBA00010203"/>
    </source>
</evidence>
<evidence type="ECO:0000256" key="2">
    <source>
        <dbReference type="ARBA" id="ARBA00012185"/>
    </source>
</evidence>
<dbReference type="GO" id="GO:0015667">
    <property type="term" value="F:site-specific DNA-methyltransferase (cytosine-N4-specific) activity"/>
    <property type="evidence" value="ECO:0007669"/>
    <property type="project" value="UniProtKB-EC"/>
</dbReference>
<dbReference type="GO" id="GO:0008170">
    <property type="term" value="F:N-methyltransferase activity"/>
    <property type="evidence" value="ECO:0007669"/>
    <property type="project" value="InterPro"/>
</dbReference>
<name>A0A8D9CG33_9VIRU</name>
<feature type="domain" description="DNA methylase N-4/N-6" evidence="9">
    <location>
        <begin position="24"/>
        <end position="244"/>
    </location>
</feature>
<dbReference type="SUPFAM" id="SSF53335">
    <property type="entry name" value="S-adenosyl-L-methionine-dependent methyltransferases"/>
    <property type="match status" value="1"/>
</dbReference>
<keyword evidence="4" id="KW-0808">Transferase</keyword>
<dbReference type="InterPro" id="IPR002941">
    <property type="entry name" value="DNA_methylase_N4/N6"/>
</dbReference>
<keyword evidence="7" id="KW-0238">DNA-binding</keyword>
<evidence type="ECO:0000256" key="5">
    <source>
        <dbReference type="ARBA" id="ARBA00022691"/>
    </source>
</evidence>
<comment type="catalytic activity">
    <reaction evidence="8">
        <text>a 2'-deoxycytidine in DNA + S-adenosyl-L-methionine = an N(4)-methyl-2'-deoxycytidine in DNA + S-adenosyl-L-homocysteine + H(+)</text>
        <dbReference type="Rhea" id="RHEA:16857"/>
        <dbReference type="Rhea" id="RHEA-COMP:11369"/>
        <dbReference type="Rhea" id="RHEA-COMP:13674"/>
        <dbReference type="ChEBI" id="CHEBI:15378"/>
        <dbReference type="ChEBI" id="CHEBI:57856"/>
        <dbReference type="ChEBI" id="CHEBI:59789"/>
        <dbReference type="ChEBI" id="CHEBI:85452"/>
        <dbReference type="ChEBI" id="CHEBI:137933"/>
        <dbReference type="EC" id="2.1.1.113"/>
    </reaction>
</comment>
<organism evidence="10">
    <name type="scientific">uncultured marine phage</name>
    <dbReference type="NCBI Taxonomy" id="707152"/>
    <lineage>
        <taxon>Viruses</taxon>
        <taxon>environmental samples</taxon>
    </lineage>
</organism>
<dbReference type="EMBL" id="OU342829">
    <property type="protein sequence ID" value="CAG7581716.1"/>
    <property type="molecule type" value="Genomic_DNA"/>
</dbReference>
<evidence type="ECO:0000256" key="8">
    <source>
        <dbReference type="ARBA" id="ARBA00049120"/>
    </source>
</evidence>
<reference evidence="10" key="1">
    <citation type="submission" date="2021-06" db="EMBL/GenBank/DDBJ databases">
        <authorList>
            <person name="Gannon L."/>
            <person name="Redgwell R T."/>
            <person name="Michniewski S."/>
            <person name="Harrison D C."/>
            <person name="Millard A."/>
        </authorList>
    </citation>
    <scope>NUCLEOTIDE SEQUENCE</scope>
</reference>
<evidence type="ECO:0000256" key="3">
    <source>
        <dbReference type="ARBA" id="ARBA00022603"/>
    </source>
</evidence>
<accession>A0A8D9CG33</accession>
<dbReference type="InterPro" id="IPR001091">
    <property type="entry name" value="RM_Methyltransferase"/>
</dbReference>
<protein>
    <recommendedName>
        <fullName evidence="2">site-specific DNA-methyltransferase (cytosine-N(4)-specific)</fullName>
        <ecNumber evidence="2">2.1.1.113</ecNumber>
    </recommendedName>
</protein>
<evidence type="ECO:0000313" key="10">
    <source>
        <dbReference type="EMBL" id="CAG7581716.1"/>
    </source>
</evidence>
<dbReference type="PROSITE" id="PS00093">
    <property type="entry name" value="N4_MTASE"/>
    <property type="match status" value="1"/>
</dbReference>
<keyword evidence="3 10" id="KW-0489">Methyltransferase</keyword>
<sequence length="376" mass="43935">MIETNKIHLGDTIEVMEQIDDKSIQLVFTSPPYRASVRPDRHKYPDAREIVKDDQSEEEYVQWMVNIFKQYERIVKDDGIVAFNLSYTTFSPSLPYMMIAEIFKQTDFVIVDTLAWKKKSCVPLTGKNRLSRICEFVYIFVKKDHLKDFSDNKVVKSISDTGQKYFGAYYNFIEAKNNDGKVKGHGATFSSEFAEFFVDLYSKPGDLVLDNFMGTGTTAIACVNLNRRYIGSEIFTQYLDHANKRIEDHVPPYDINVAIFDKDTNTQIVEPIYHKNIPEVGGTWLVDSKVKEIVDIKVKEGDTTRFGIVVESKKLDEKTKEKHAEYYQYYNQWTDFRNISDEEKEFAKNDLLTFNRFVKRCKSDQEHWERVLKLFS</sequence>
<evidence type="ECO:0000259" key="9">
    <source>
        <dbReference type="Pfam" id="PF01555"/>
    </source>
</evidence>
<dbReference type="EC" id="2.1.1.113" evidence="2"/>
<gene>
    <name evidence="10" type="primary">dam</name>
    <name evidence="10" type="ORF">SLAVMIC_00995</name>
</gene>
<dbReference type="GO" id="GO:0009307">
    <property type="term" value="P:DNA restriction-modification system"/>
    <property type="evidence" value="ECO:0007669"/>
    <property type="project" value="UniProtKB-KW"/>
</dbReference>
<dbReference type="InterPro" id="IPR017985">
    <property type="entry name" value="MeTrfase_CN4_CS"/>
</dbReference>
<evidence type="ECO:0000256" key="6">
    <source>
        <dbReference type="ARBA" id="ARBA00022747"/>
    </source>
</evidence>
<dbReference type="Pfam" id="PF01555">
    <property type="entry name" value="N6_N4_Mtase"/>
    <property type="match status" value="1"/>
</dbReference>
<dbReference type="GO" id="GO:0003677">
    <property type="term" value="F:DNA binding"/>
    <property type="evidence" value="ECO:0007669"/>
    <property type="project" value="UniProtKB-KW"/>
</dbReference>
<dbReference type="InterPro" id="IPR029063">
    <property type="entry name" value="SAM-dependent_MTases_sf"/>
</dbReference>
<evidence type="ECO:0000256" key="7">
    <source>
        <dbReference type="ARBA" id="ARBA00023125"/>
    </source>
</evidence>
<dbReference type="PRINTS" id="PR00508">
    <property type="entry name" value="S21N4MTFRASE"/>
</dbReference>
<keyword evidence="5" id="KW-0949">S-adenosyl-L-methionine</keyword>
<comment type="similarity">
    <text evidence="1">Belongs to the N(4)/N(6)-methyltransferase family. N(4) subfamily.</text>
</comment>
<proteinExistence type="inferred from homology"/>
<dbReference type="GO" id="GO:0032259">
    <property type="term" value="P:methylation"/>
    <property type="evidence" value="ECO:0007669"/>
    <property type="project" value="UniProtKB-KW"/>
</dbReference>
<evidence type="ECO:0000256" key="4">
    <source>
        <dbReference type="ARBA" id="ARBA00022679"/>
    </source>
</evidence>
<keyword evidence="6" id="KW-0680">Restriction system</keyword>
<dbReference type="Gene3D" id="3.40.50.150">
    <property type="entry name" value="Vaccinia Virus protein VP39"/>
    <property type="match status" value="1"/>
</dbReference>